<gene>
    <name evidence="6" type="ORF">NEOLEDRAFT_1072671</name>
</gene>
<keyword evidence="7" id="KW-1185">Reference proteome</keyword>
<evidence type="ECO:0000256" key="1">
    <source>
        <dbReference type="ARBA" id="ARBA00004141"/>
    </source>
</evidence>
<dbReference type="AlphaFoldDB" id="A0A165Q4Q9"/>
<dbReference type="CDD" id="cd13965">
    <property type="entry name" value="PT_UbiA_3"/>
    <property type="match status" value="1"/>
</dbReference>
<sequence length="295" mass="33080">MSSFAHHSSSISYFLYTCLLFTKSDIKTTVIPVSSLASAAAPLNGPIRLLQVIFWVWFHVLQFDVSNQTLDPDEDEKNKGDRPLPAKRMTLNTAIRFRWILVPACWVLSWLYSVQTLYASIALVILTIVYNEFEAHRRHWVIRNIVNALGFCSFEAGATLIAGSDTSKLDIVAVWSILASTGIFATTIHTQDFKDVDGDRAIGRQTIPIVYGKHARWTVIGPLLLWSAGLSVFWGLDVAASAAFVLLAMFVGVQYIIGKTVKDYQLAFYWYNVWLTIAHALPAYYRLNSAMVSGY</sequence>
<keyword evidence="3 5" id="KW-1133">Transmembrane helix</keyword>
<dbReference type="InParanoid" id="A0A165Q4Q9"/>
<evidence type="ECO:0000256" key="4">
    <source>
        <dbReference type="ARBA" id="ARBA00023136"/>
    </source>
</evidence>
<proteinExistence type="predicted"/>
<dbReference type="PANTHER" id="PTHR42723">
    <property type="entry name" value="CHLOROPHYLL SYNTHASE"/>
    <property type="match status" value="1"/>
</dbReference>
<reference evidence="6 7" key="1">
    <citation type="journal article" date="2016" name="Mol. Biol. Evol.">
        <title>Comparative Genomics of Early-Diverging Mushroom-Forming Fungi Provides Insights into the Origins of Lignocellulose Decay Capabilities.</title>
        <authorList>
            <person name="Nagy L.G."/>
            <person name="Riley R."/>
            <person name="Tritt A."/>
            <person name="Adam C."/>
            <person name="Daum C."/>
            <person name="Floudas D."/>
            <person name="Sun H."/>
            <person name="Yadav J.S."/>
            <person name="Pangilinan J."/>
            <person name="Larsson K.H."/>
            <person name="Matsuura K."/>
            <person name="Barry K."/>
            <person name="Labutti K."/>
            <person name="Kuo R."/>
            <person name="Ohm R.A."/>
            <person name="Bhattacharya S.S."/>
            <person name="Shirouzu T."/>
            <person name="Yoshinaga Y."/>
            <person name="Martin F.M."/>
            <person name="Grigoriev I.V."/>
            <person name="Hibbett D.S."/>
        </authorList>
    </citation>
    <scope>NUCLEOTIDE SEQUENCE [LARGE SCALE GENOMIC DNA]</scope>
    <source>
        <strain evidence="6 7">HHB14362 ss-1</strain>
    </source>
</reference>
<evidence type="ECO:0000256" key="3">
    <source>
        <dbReference type="ARBA" id="ARBA00022989"/>
    </source>
</evidence>
<evidence type="ECO:0000313" key="7">
    <source>
        <dbReference type="Proteomes" id="UP000076761"/>
    </source>
</evidence>
<evidence type="ECO:0000256" key="5">
    <source>
        <dbReference type="SAM" id="Phobius"/>
    </source>
</evidence>
<feature type="transmembrane region" description="Helical" evidence="5">
    <location>
        <begin position="117"/>
        <end position="133"/>
    </location>
</feature>
<evidence type="ECO:0000256" key="2">
    <source>
        <dbReference type="ARBA" id="ARBA00022692"/>
    </source>
</evidence>
<dbReference type="Pfam" id="PF01040">
    <property type="entry name" value="UbiA"/>
    <property type="match status" value="1"/>
</dbReference>
<dbReference type="OrthoDB" id="434972at2759"/>
<accession>A0A165Q4Q9</accession>
<organism evidence="6 7">
    <name type="scientific">Neolentinus lepideus HHB14362 ss-1</name>
    <dbReference type="NCBI Taxonomy" id="1314782"/>
    <lineage>
        <taxon>Eukaryota</taxon>
        <taxon>Fungi</taxon>
        <taxon>Dikarya</taxon>
        <taxon>Basidiomycota</taxon>
        <taxon>Agaricomycotina</taxon>
        <taxon>Agaricomycetes</taxon>
        <taxon>Gloeophyllales</taxon>
        <taxon>Gloeophyllaceae</taxon>
        <taxon>Neolentinus</taxon>
    </lineage>
</organism>
<dbReference type="PANTHER" id="PTHR42723:SF1">
    <property type="entry name" value="CHLOROPHYLL SYNTHASE, CHLOROPLASTIC"/>
    <property type="match status" value="1"/>
</dbReference>
<dbReference type="InterPro" id="IPR050475">
    <property type="entry name" value="Prenyltransferase_related"/>
</dbReference>
<comment type="subcellular location">
    <subcellularLocation>
        <location evidence="1">Membrane</location>
        <topology evidence="1">Multi-pass membrane protein</topology>
    </subcellularLocation>
</comment>
<dbReference type="Proteomes" id="UP000076761">
    <property type="component" value="Unassembled WGS sequence"/>
</dbReference>
<dbReference type="Gene3D" id="1.10.357.140">
    <property type="entry name" value="UbiA prenyltransferase"/>
    <property type="match status" value="1"/>
</dbReference>
<evidence type="ECO:0008006" key="8">
    <source>
        <dbReference type="Google" id="ProtNLM"/>
    </source>
</evidence>
<feature type="transmembrane region" description="Helical" evidence="5">
    <location>
        <begin position="269"/>
        <end position="287"/>
    </location>
</feature>
<evidence type="ECO:0000313" key="6">
    <source>
        <dbReference type="EMBL" id="KZT21919.1"/>
    </source>
</evidence>
<dbReference type="STRING" id="1314782.A0A165Q4Q9"/>
<dbReference type="InterPro" id="IPR000537">
    <property type="entry name" value="UbiA_prenyltransferase"/>
</dbReference>
<protein>
    <recommendedName>
        <fullName evidence="8">UbiA prenyltransferase</fullName>
    </recommendedName>
</protein>
<keyword evidence="2 5" id="KW-0812">Transmembrane</keyword>
<feature type="transmembrane region" description="Helical" evidence="5">
    <location>
        <begin position="240"/>
        <end position="257"/>
    </location>
</feature>
<dbReference type="GO" id="GO:0016020">
    <property type="term" value="C:membrane"/>
    <property type="evidence" value="ECO:0007669"/>
    <property type="project" value="UniProtKB-SubCell"/>
</dbReference>
<name>A0A165Q4Q9_9AGAM</name>
<keyword evidence="4 5" id="KW-0472">Membrane</keyword>
<dbReference type="InterPro" id="IPR044878">
    <property type="entry name" value="UbiA_sf"/>
</dbReference>
<dbReference type="EMBL" id="KV425601">
    <property type="protein sequence ID" value="KZT21919.1"/>
    <property type="molecule type" value="Genomic_DNA"/>
</dbReference>
<dbReference type="GO" id="GO:0016765">
    <property type="term" value="F:transferase activity, transferring alkyl or aryl (other than methyl) groups"/>
    <property type="evidence" value="ECO:0007669"/>
    <property type="project" value="InterPro"/>
</dbReference>